<name>A0A9D4RAN2_DREPO</name>
<dbReference type="Proteomes" id="UP000828390">
    <property type="component" value="Unassembled WGS sequence"/>
</dbReference>
<evidence type="ECO:0000256" key="1">
    <source>
        <dbReference type="SAM" id="Phobius"/>
    </source>
</evidence>
<evidence type="ECO:0000313" key="2">
    <source>
        <dbReference type="EMBL" id="KAH3861361.1"/>
    </source>
</evidence>
<keyword evidence="1" id="KW-0812">Transmembrane</keyword>
<keyword evidence="3" id="KW-1185">Reference proteome</keyword>
<dbReference type="EMBL" id="JAIWYP010000002">
    <property type="protein sequence ID" value="KAH3861361.1"/>
    <property type="molecule type" value="Genomic_DNA"/>
</dbReference>
<reference evidence="2" key="1">
    <citation type="journal article" date="2019" name="bioRxiv">
        <title>The Genome of the Zebra Mussel, Dreissena polymorpha: A Resource for Invasive Species Research.</title>
        <authorList>
            <person name="McCartney M.A."/>
            <person name="Auch B."/>
            <person name="Kono T."/>
            <person name="Mallez S."/>
            <person name="Zhang Y."/>
            <person name="Obille A."/>
            <person name="Becker A."/>
            <person name="Abrahante J.E."/>
            <person name="Garbe J."/>
            <person name="Badalamenti J.P."/>
            <person name="Herman A."/>
            <person name="Mangelson H."/>
            <person name="Liachko I."/>
            <person name="Sullivan S."/>
            <person name="Sone E.D."/>
            <person name="Koren S."/>
            <person name="Silverstein K.A.T."/>
            <person name="Beckman K.B."/>
            <person name="Gohl D.M."/>
        </authorList>
    </citation>
    <scope>NUCLEOTIDE SEQUENCE</scope>
    <source>
        <strain evidence="2">Duluth1</strain>
        <tissue evidence="2">Whole animal</tissue>
    </source>
</reference>
<proteinExistence type="predicted"/>
<comment type="caution">
    <text evidence="2">The sequence shown here is derived from an EMBL/GenBank/DDBJ whole genome shotgun (WGS) entry which is preliminary data.</text>
</comment>
<protein>
    <submittedName>
        <fullName evidence="2">Uncharacterized protein</fullName>
    </submittedName>
</protein>
<organism evidence="2 3">
    <name type="scientific">Dreissena polymorpha</name>
    <name type="common">Zebra mussel</name>
    <name type="synonym">Mytilus polymorpha</name>
    <dbReference type="NCBI Taxonomy" id="45954"/>
    <lineage>
        <taxon>Eukaryota</taxon>
        <taxon>Metazoa</taxon>
        <taxon>Spiralia</taxon>
        <taxon>Lophotrochozoa</taxon>
        <taxon>Mollusca</taxon>
        <taxon>Bivalvia</taxon>
        <taxon>Autobranchia</taxon>
        <taxon>Heteroconchia</taxon>
        <taxon>Euheterodonta</taxon>
        <taxon>Imparidentia</taxon>
        <taxon>Neoheterodontei</taxon>
        <taxon>Myida</taxon>
        <taxon>Dreissenoidea</taxon>
        <taxon>Dreissenidae</taxon>
        <taxon>Dreissena</taxon>
    </lineage>
</organism>
<evidence type="ECO:0000313" key="3">
    <source>
        <dbReference type="Proteomes" id="UP000828390"/>
    </source>
</evidence>
<dbReference type="AlphaFoldDB" id="A0A9D4RAN2"/>
<gene>
    <name evidence="2" type="ORF">DPMN_024288</name>
</gene>
<accession>A0A9D4RAN2</accession>
<feature type="transmembrane region" description="Helical" evidence="1">
    <location>
        <begin position="33"/>
        <end position="56"/>
    </location>
</feature>
<keyword evidence="1" id="KW-0472">Membrane</keyword>
<sequence>MLFVVLTDEDSFYKAVVVSCCPGFFLSVQEHHYFVYLYLSIAACIHCTTAFMSCHLETAPRAYHRFISFCKQEAAVVRICCVPAHNAM</sequence>
<reference evidence="2" key="2">
    <citation type="submission" date="2020-11" db="EMBL/GenBank/DDBJ databases">
        <authorList>
            <person name="McCartney M.A."/>
            <person name="Auch B."/>
            <person name="Kono T."/>
            <person name="Mallez S."/>
            <person name="Becker A."/>
            <person name="Gohl D.M."/>
            <person name="Silverstein K.A.T."/>
            <person name="Koren S."/>
            <person name="Bechman K.B."/>
            <person name="Herman A."/>
            <person name="Abrahante J.E."/>
            <person name="Garbe J."/>
        </authorList>
    </citation>
    <scope>NUCLEOTIDE SEQUENCE</scope>
    <source>
        <strain evidence="2">Duluth1</strain>
        <tissue evidence="2">Whole animal</tissue>
    </source>
</reference>
<keyword evidence="1" id="KW-1133">Transmembrane helix</keyword>